<dbReference type="InterPro" id="IPR052973">
    <property type="entry name" value="Fungal_sec-metab_reg_TF"/>
</dbReference>
<feature type="region of interest" description="Disordered" evidence="1">
    <location>
        <begin position="287"/>
        <end position="312"/>
    </location>
</feature>
<evidence type="ECO:0000313" key="3">
    <source>
        <dbReference type="Proteomes" id="UP000054481"/>
    </source>
</evidence>
<feature type="region of interest" description="Disordered" evidence="1">
    <location>
        <begin position="26"/>
        <end position="73"/>
    </location>
</feature>
<dbReference type="AlphaFoldDB" id="A0A0F8A6K5"/>
<evidence type="ECO:0008006" key="4">
    <source>
        <dbReference type="Google" id="ProtNLM"/>
    </source>
</evidence>
<dbReference type="PANTHER" id="PTHR35392:SF3">
    <property type="entry name" value="ZN(2)-C6 FUNGAL-TYPE DOMAIN-CONTAINING PROTEIN"/>
    <property type="match status" value="1"/>
</dbReference>
<keyword evidence="3" id="KW-1185">Reference proteome</keyword>
<gene>
    <name evidence="2" type="ORF">HIM_03560</name>
</gene>
<accession>A0A0F8A6K5</accession>
<dbReference type="EMBL" id="KQ030508">
    <property type="protein sequence ID" value="KJZ77239.1"/>
    <property type="molecule type" value="Genomic_DNA"/>
</dbReference>
<dbReference type="Proteomes" id="UP000054481">
    <property type="component" value="Unassembled WGS sequence"/>
</dbReference>
<name>A0A0F8A6K5_9HYPO</name>
<feature type="compositionally biased region" description="Low complexity" evidence="1">
    <location>
        <begin position="41"/>
        <end position="56"/>
    </location>
</feature>
<proteinExistence type="predicted"/>
<protein>
    <recommendedName>
        <fullName evidence="4">Zn(2)-C6 fungal-type domain-containing protein</fullName>
    </recommendedName>
</protein>
<feature type="region of interest" description="Disordered" evidence="1">
    <location>
        <begin position="652"/>
        <end position="674"/>
    </location>
</feature>
<evidence type="ECO:0000313" key="2">
    <source>
        <dbReference type="EMBL" id="KJZ77239.1"/>
    </source>
</evidence>
<dbReference type="PANTHER" id="PTHR35392">
    <property type="entry name" value="ZN(II)2CYS6 TRANSCRIPTION FACTOR (EUROFUNG)-RELATED-RELATED"/>
    <property type="match status" value="1"/>
</dbReference>
<feature type="compositionally biased region" description="Basic and acidic residues" evidence="1">
    <location>
        <begin position="212"/>
        <end position="227"/>
    </location>
</feature>
<organism evidence="2 3">
    <name type="scientific">Hirsutella minnesotensis 3608</name>
    <dbReference type="NCBI Taxonomy" id="1043627"/>
    <lineage>
        <taxon>Eukaryota</taxon>
        <taxon>Fungi</taxon>
        <taxon>Dikarya</taxon>
        <taxon>Ascomycota</taxon>
        <taxon>Pezizomycotina</taxon>
        <taxon>Sordariomycetes</taxon>
        <taxon>Hypocreomycetidae</taxon>
        <taxon>Hypocreales</taxon>
        <taxon>Ophiocordycipitaceae</taxon>
        <taxon>Hirsutella</taxon>
    </lineage>
</organism>
<reference evidence="2 3" key="1">
    <citation type="journal article" date="2014" name="Genome Biol. Evol.">
        <title>Comparative genomics and transcriptomics analyses reveal divergent lifestyle features of nematode endoparasitic fungus Hirsutella minnesotensis.</title>
        <authorList>
            <person name="Lai Y."/>
            <person name="Liu K."/>
            <person name="Zhang X."/>
            <person name="Zhang X."/>
            <person name="Li K."/>
            <person name="Wang N."/>
            <person name="Shu C."/>
            <person name="Wu Y."/>
            <person name="Wang C."/>
            <person name="Bushley K.E."/>
            <person name="Xiang M."/>
            <person name="Liu X."/>
        </authorList>
    </citation>
    <scope>NUCLEOTIDE SEQUENCE [LARGE SCALE GENOMIC DNA]</scope>
    <source>
        <strain evidence="2 3">3608</strain>
    </source>
</reference>
<sequence>MSPARSALQVLYHPLFQERIRRSLASQLSHSHRSPDSPDLSSPATTSIDTASSASAVQSRQCPPSGPGAISSGTSKSCVTDFVHGATHATPSDHISSIQAPGAEVSLNKTRLAAPTQSSVALFTESEVQPHPVSGFWQSYAGQPRFVPVTHAKWASPGQHLEVQRFGSDLAPSHIMGGGLHHPRDRPSRPDSPSSSHSEVLLPLDAPSNQLQRDDEGKDCLDRERSPPRSQSSLAEPVQATCGSSCNPSSAESWTVTTEFSHTGPFNIELNLDQGTEPIFKVAARKKKYSDTSSKPNKPEAPSAQLEPEKKEGADTRCKKSCLRCRIQKLRCVNDADDEQAECLPCQLFSKTSKKTIHRIACFRHKLIDTVLFRSGGLGLTERWGGTEMKNVSVCDRLAAHGKRSIHVTLGICEKPLVLEVIGFTTRHGDVTARYWYTREGDQGHEVRRKKEIEPFCLVNVHATADYFEQYVVDNAIPSILRENASAMQLLGLPPLDQDIIKRTYITAVKYYVQLETKVDGHSGSKVVNPEKDILRNLFILWFATRHTTGSAYICGEESLGMKPETKDETYPLYGKVSLPRMIVAQFDSINHNRVLTKYGRRVLQGLENLIFRNQSRWWWTIYLCVFILLREASFISADRYRHARNNCGARVGRHPSPQSALGGARLSGPASSGTGPPPFFSPFPLDMMVASAKYRYTIPSFVEELHQGCNSILMHWHYYNCRPWPDPREPWTRHRHFTADLTSEQHELVMETLTDPRLQRQLGVWKRYGGWALKYSDQLRSLGLHNTVQHNTVLYPHALPN</sequence>
<evidence type="ECO:0000256" key="1">
    <source>
        <dbReference type="SAM" id="MobiDB-lite"/>
    </source>
</evidence>
<dbReference type="OrthoDB" id="5362630at2759"/>
<feature type="region of interest" description="Disordered" evidence="1">
    <location>
        <begin position="170"/>
        <end position="247"/>
    </location>
</feature>